<name>A0A6A5XD27_9PLEO</name>
<dbReference type="Proteomes" id="UP000799778">
    <property type="component" value="Unassembled WGS sequence"/>
</dbReference>
<reference evidence="5" key="1">
    <citation type="journal article" date="2020" name="Stud. Mycol.">
        <title>101 Dothideomycetes genomes: a test case for predicting lifestyles and emergence of pathogens.</title>
        <authorList>
            <person name="Haridas S."/>
            <person name="Albert R."/>
            <person name="Binder M."/>
            <person name="Bloem J."/>
            <person name="Labutti K."/>
            <person name="Salamov A."/>
            <person name="Andreopoulos B."/>
            <person name="Baker S."/>
            <person name="Barry K."/>
            <person name="Bills G."/>
            <person name="Bluhm B."/>
            <person name="Cannon C."/>
            <person name="Castanera R."/>
            <person name="Culley D."/>
            <person name="Daum C."/>
            <person name="Ezra D."/>
            <person name="Gonzalez J."/>
            <person name="Henrissat B."/>
            <person name="Kuo A."/>
            <person name="Liang C."/>
            <person name="Lipzen A."/>
            <person name="Lutzoni F."/>
            <person name="Magnuson J."/>
            <person name="Mondo S."/>
            <person name="Nolan M."/>
            <person name="Ohm R."/>
            <person name="Pangilinan J."/>
            <person name="Park H.-J."/>
            <person name="Ramirez L."/>
            <person name="Alfaro M."/>
            <person name="Sun H."/>
            <person name="Tritt A."/>
            <person name="Yoshinaga Y."/>
            <person name="Zwiers L.-H."/>
            <person name="Turgeon B."/>
            <person name="Goodwin S."/>
            <person name="Spatafora J."/>
            <person name="Crous P."/>
            <person name="Grigoriev I."/>
        </authorList>
    </citation>
    <scope>NUCLEOTIDE SEQUENCE</scope>
    <source>
        <strain evidence="5">CBS 175.79</strain>
    </source>
</reference>
<keyword evidence="1 3" id="KW-0210">Decarboxylase</keyword>
<dbReference type="Pfam" id="PF04909">
    <property type="entry name" value="Amidohydro_2"/>
    <property type="match status" value="1"/>
</dbReference>
<evidence type="ECO:0000313" key="5">
    <source>
        <dbReference type="EMBL" id="KAF2010716.1"/>
    </source>
</evidence>
<gene>
    <name evidence="5" type="ORF">BU24DRAFT_471700</name>
</gene>
<dbReference type="GO" id="GO:0019748">
    <property type="term" value="P:secondary metabolic process"/>
    <property type="evidence" value="ECO:0007669"/>
    <property type="project" value="TreeGrafter"/>
</dbReference>
<keyword evidence="5" id="KW-0378">Hydrolase</keyword>
<evidence type="ECO:0000313" key="6">
    <source>
        <dbReference type="Proteomes" id="UP000799778"/>
    </source>
</evidence>
<dbReference type="SUPFAM" id="SSF51556">
    <property type="entry name" value="Metallo-dependent hydrolases"/>
    <property type="match status" value="1"/>
</dbReference>
<evidence type="ECO:0000256" key="2">
    <source>
        <dbReference type="ARBA" id="ARBA00023239"/>
    </source>
</evidence>
<dbReference type="InterPro" id="IPR006680">
    <property type="entry name" value="Amidohydro-rel"/>
</dbReference>
<organism evidence="5 6">
    <name type="scientific">Aaosphaeria arxii CBS 175.79</name>
    <dbReference type="NCBI Taxonomy" id="1450172"/>
    <lineage>
        <taxon>Eukaryota</taxon>
        <taxon>Fungi</taxon>
        <taxon>Dikarya</taxon>
        <taxon>Ascomycota</taxon>
        <taxon>Pezizomycotina</taxon>
        <taxon>Dothideomycetes</taxon>
        <taxon>Pleosporomycetidae</taxon>
        <taxon>Pleosporales</taxon>
        <taxon>Pleosporales incertae sedis</taxon>
        <taxon>Aaosphaeria</taxon>
    </lineage>
</organism>
<sequence>MDRPSPVNRIITNAKRDGIDLTVLPFLDDALESIEAISQSIRSDLPDFENATKIDTHVHPVPDWFRELQPLAAGRRTPSWDVDSHLNFMAEQKIKRSILCFSTPQANAFPADRAKTIALARLLNEFNAELGCAYPQRFSWLAVTSLPYLEEAIREVQYCLTELGALGVGILTNHEGIYPGDKSFNPLWEYLQNQEDDRAVVFIHPTDPVIRLEDGRFLNSNPSPLRAGLGEFYFETARAISSITANRTILEYPNIHWRVSHGAGAFPSIQDRFLIGFPKDAEDVRKAYATRFWYDSAGPVYPNQIKGLMANGVPTSQFVFGTDYPYGMGFWDVNANVAALVDAKFLSDAQKEAILFRNVERLWTSRFHLQ</sequence>
<dbReference type="Gene3D" id="3.20.20.140">
    <property type="entry name" value="Metal-dependent hydrolases"/>
    <property type="match status" value="1"/>
</dbReference>
<dbReference type="GO" id="GO:0016831">
    <property type="term" value="F:carboxy-lyase activity"/>
    <property type="evidence" value="ECO:0007669"/>
    <property type="project" value="UniProtKB-KW"/>
</dbReference>
<comment type="similarity">
    <text evidence="3">Belongs to the metallo-dependent hydrolases superfamily.</text>
</comment>
<dbReference type="GO" id="GO:0016787">
    <property type="term" value="F:hydrolase activity"/>
    <property type="evidence" value="ECO:0007669"/>
    <property type="project" value="UniProtKB-KW"/>
</dbReference>
<evidence type="ECO:0000259" key="4">
    <source>
        <dbReference type="Pfam" id="PF04909"/>
    </source>
</evidence>
<dbReference type="EMBL" id="ML978075">
    <property type="protein sequence ID" value="KAF2010716.1"/>
    <property type="molecule type" value="Genomic_DNA"/>
</dbReference>
<dbReference type="InterPro" id="IPR032465">
    <property type="entry name" value="ACMSD"/>
</dbReference>
<evidence type="ECO:0000256" key="3">
    <source>
        <dbReference type="RuleBase" id="RU366045"/>
    </source>
</evidence>
<dbReference type="OrthoDB" id="2832284at2759"/>
<dbReference type="InterPro" id="IPR032466">
    <property type="entry name" value="Metal_Hydrolase"/>
</dbReference>
<dbReference type="GO" id="GO:0005829">
    <property type="term" value="C:cytosol"/>
    <property type="evidence" value="ECO:0007669"/>
    <property type="project" value="TreeGrafter"/>
</dbReference>
<keyword evidence="2 3" id="KW-0456">Lyase</keyword>
<protein>
    <submittedName>
        <fullName evidence="5">Amidohydrolase 2</fullName>
    </submittedName>
</protein>
<dbReference type="AlphaFoldDB" id="A0A6A5XD27"/>
<proteinExistence type="inferred from homology"/>
<dbReference type="RefSeq" id="XP_033379055.1">
    <property type="nucleotide sequence ID" value="XM_033532706.1"/>
</dbReference>
<evidence type="ECO:0000256" key="1">
    <source>
        <dbReference type="ARBA" id="ARBA00022793"/>
    </source>
</evidence>
<dbReference type="PANTHER" id="PTHR21240:SF32">
    <property type="entry name" value="AMIDOHYDROLASE-RELATED DOMAIN-CONTAINING PROTEIN"/>
    <property type="match status" value="1"/>
</dbReference>
<keyword evidence="6" id="KW-1185">Reference proteome</keyword>
<feature type="domain" description="Amidohydrolase-related" evidence="4">
    <location>
        <begin position="54"/>
        <end position="363"/>
    </location>
</feature>
<accession>A0A6A5XD27</accession>
<dbReference type="PANTHER" id="PTHR21240">
    <property type="entry name" value="2-AMINO-3-CARBOXYLMUCONATE-6-SEMIALDEHYDE DECARBOXYLASE"/>
    <property type="match status" value="1"/>
</dbReference>
<dbReference type="GeneID" id="54290103"/>